<dbReference type="Proteomes" id="UP000028411">
    <property type="component" value="Unassembled WGS sequence"/>
</dbReference>
<name>A0A081RCZ6_SPHCR</name>
<proteinExistence type="predicted"/>
<dbReference type="OrthoDB" id="10017068at2"/>
<sequence length="281" mass="32074">MQTNIWTPDQRKLWPHARLDYIFIGTAITELGRTMFSDWEDEDPAADYLVPDPEPAEPSRHFGGRSMGIGAGPPQSFEVQYAEYQKKHADWKRRSAEIISHNERVFPAFHRSRAVFDLILYAVQQEGLMLVNPTARPHMMISIPPRFWDGADPYYCFSTGKACYPPQRGQSPMPSSGQDWIFVGRSDFAANPAISKALARRVAPMVIDQATVSPTSRVISKEQSETWYRERVAEARGQGIRYSRVEDERAGKALGISRNRVRDLRRIHAPDWTLRDGRPSK</sequence>
<comment type="caution">
    <text evidence="1">The sequence shown here is derived from an EMBL/GenBank/DDBJ whole genome shotgun (WGS) entry which is preliminary data.</text>
</comment>
<accession>A0A081RCZ6</accession>
<protein>
    <submittedName>
        <fullName evidence="1">Uncharacterized protein</fullName>
    </submittedName>
</protein>
<reference evidence="1 2" key="1">
    <citation type="submission" date="2014-02" db="EMBL/GenBank/DDBJ databases">
        <title>Whole genome sequence of Sphingobium chlorophenolicum NBRC 16172.</title>
        <authorList>
            <person name="Gan H.M."/>
            <person name="Gan H.Y."/>
            <person name="Chew T.H."/>
            <person name="Savka M.A."/>
        </authorList>
    </citation>
    <scope>NUCLEOTIDE SEQUENCE [LARGE SCALE GENOMIC DNA]</scope>
    <source>
        <strain evidence="1 2">NBRC 16172</strain>
    </source>
</reference>
<gene>
    <name evidence="1" type="ORF">BV95_02725</name>
</gene>
<dbReference type="AlphaFoldDB" id="A0A081RCZ6"/>
<dbReference type="EMBL" id="JFHR01000030">
    <property type="protein sequence ID" value="KEQ53069.1"/>
    <property type="molecule type" value="Genomic_DNA"/>
</dbReference>
<dbReference type="RefSeq" id="WP_037452693.1">
    <property type="nucleotide sequence ID" value="NZ_JFHR01000030.1"/>
</dbReference>
<evidence type="ECO:0000313" key="2">
    <source>
        <dbReference type="Proteomes" id="UP000028411"/>
    </source>
</evidence>
<organism evidence="1 2">
    <name type="scientific">Sphingobium chlorophenolicum</name>
    <dbReference type="NCBI Taxonomy" id="46429"/>
    <lineage>
        <taxon>Bacteria</taxon>
        <taxon>Pseudomonadati</taxon>
        <taxon>Pseudomonadota</taxon>
        <taxon>Alphaproteobacteria</taxon>
        <taxon>Sphingomonadales</taxon>
        <taxon>Sphingomonadaceae</taxon>
        <taxon>Sphingobium</taxon>
    </lineage>
</organism>
<evidence type="ECO:0000313" key="1">
    <source>
        <dbReference type="EMBL" id="KEQ53069.1"/>
    </source>
</evidence>